<dbReference type="AlphaFoldDB" id="A0AAE0ZAG6"/>
<protein>
    <submittedName>
        <fullName evidence="1">Uncharacterized protein</fullName>
    </submittedName>
</protein>
<accession>A0AAE0ZAG6</accession>
<dbReference type="Proteomes" id="UP001283361">
    <property type="component" value="Unassembled WGS sequence"/>
</dbReference>
<reference evidence="1" key="1">
    <citation type="journal article" date="2023" name="G3 (Bethesda)">
        <title>A reference genome for the long-term kleptoplast-retaining sea slug Elysia crispata morphotype clarki.</title>
        <authorList>
            <person name="Eastman K.E."/>
            <person name="Pendleton A.L."/>
            <person name="Shaikh M.A."/>
            <person name="Suttiyut T."/>
            <person name="Ogas R."/>
            <person name="Tomko P."/>
            <person name="Gavelis G."/>
            <person name="Widhalm J.R."/>
            <person name="Wisecaver J.H."/>
        </authorList>
    </citation>
    <scope>NUCLEOTIDE SEQUENCE</scope>
    <source>
        <strain evidence="1">ECLA1</strain>
    </source>
</reference>
<proteinExistence type="predicted"/>
<sequence length="84" mass="9735">MFVSEKKNMSRIEGRYVDPVRSECFSYRYPMIPGLTGGFVDLTPRPTRTGAAQTRDVMNSNDWQLHKNGEIPHLIRDRIHEINS</sequence>
<dbReference type="EMBL" id="JAWDGP010004277">
    <property type="protein sequence ID" value="KAK3765759.1"/>
    <property type="molecule type" value="Genomic_DNA"/>
</dbReference>
<name>A0AAE0ZAG6_9GAST</name>
<comment type="caution">
    <text evidence="1">The sequence shown here is derived from an EMBL/GenBank/DDBJ whole genome shotgun (WGS) entry which is preliminary data.</text>
</comment>
<evidence type="ECO:0000313" key="2">
    <source>
        <dbReference type="Proteomes" id="UP001283361"/>
    </source>
</evidence>
<evidence type="ECO:0000313" key="1">
    <source>
        <dbReference type="EMBL" id="KAK3765759.1"/>
    </source>
</evidence>
<gene>
    <name evidence="1" type="ORF">RRG08_026230</name>
</gene>
<organism evidence="1 2">
    <name type="scientific">Elysia crispata</name>
    <name type="common">lettuce slug</name>
    <dbReference type="NCBI Taxonomy" id="231223"/>
    <lineage>
        <taxon>Eukaryota</taxon>
        <taxon>Metazoa</taxon>
        <taxon>Spiralia</taxon>
        <taxon>Lophotrochozoa</taxon>
        <taxon>Mollusca</taxon>
        <taxon>Gastropoda</taxon>
        <taxon>Heterobranchia</taxon>
        <taxon>Euthyneura</taxon>
        <taxon>Panpulmonata</taxon>
        <taxon>Sacoglossa</taxon>
        <taxon>Placobranchoidea</taxon>
        <taxon>Plakobranchidae</taxon>
        <taxon>Elysia</taxon>
    </lineage>
</organism>
<keyword evidence="2" id="KW-1185">Reference proteome</keyword>